<reference evidence="1 2" key="1">
    <citation type="submission" date="2021-03" db="EMBL/GenBank/DDBJ databases">
        <title>Draft genome sequence of Janthinobacterium sp. strain PLB02 isolated from infected primmorphs (Lubomirskia baicalensis).</title>
        <authorList>
            <person name="Chernogor L.I."/>
            <person name="Belikov S.I."/>
            <person name="Petrushin I.S."/>
        </authorList>
    </citation>
    <scope>NUCLEOTIDE SEQUENCE [LARGE SCALE GENOMIC DNA]</scope>
    <source>
        <strain evidence="1 2">PLB02</strain>
    </source>
</reference>
<dbReference type="EMBL" id="CP071520">
    <property type="protein sequence ID" value="QSX97954.1"/>
    <property type="molecule type" value="Genomic_DNA"/>
</dbReference>
<evidence type="ECO:0000313" key="1">
    <source>
        <dbReference type="EMBL" id="QSX97954.1"/>
    </source>
</evidence>
<dbReference type="RefSeq" id="WP_151093340.1">
    <property type="nucleotide sequence ID" value="NZ_CP071520.1"/>
</dbReference>
<sequence length="178" mass="19384">MAITTPLMIEILQHFARVFPMPGRIDGREDYMALVKTWSDQLEPYSDEQVKDACRQLMGKLKRFPYPSDVRDELAPTSKASATIASLSIEVDTISIDAAVVKVELLKAELADALDAWDRADRAGRIVERGKIVDALCVMARAGSNADELANAARDLSAAVNGISLTQPWQSSASHTAP</sequence>
<name>A0AAJ4T6T9_9BURK</name>
<gene>
    <name evidence="1" type="ORF">J3P46_08595</name>
</gene>
<proteinExistence type="predicted"/>
<dbReference type="AlphaFoldDB" id="A0AAJ4T6T9"/>
<evidence type="ECO:0000313" key="2">
    <source>
        <dbReference type="Proteomes" id="UP000662821"/>
    </source>
</evidence>
<dbReference type="Proteomes" id="UP000662821">
    <property type="component" value="Chromosome"/>
</dbReference>
<organism evidence="1 2">
    <name type="scientific">Janthinobacterium lividum</name>
    <dbReference type="NCBI Taxonomy" id="29581"/>
    <lineage>
        <taxon>Bacteria</taxon>
        <taxon>Pseudomonadati</taxon>
        <taxon>Pseudomonadota</taxon>
        <taxon>Betaproteobacteria</taxon>
        <taxon>Burkholderiales</taxon>
        <taxon>Oxalobacteraceae</taxon>
        <taxon>Janthinobacterium</taxon>
    </lineage>
</organism>
<protein>
    <submittedName>
        <fullName evidence="1">Uncharacterized protein</fullName>
    </submittedName>
</protein>
<accession>A0AAJ4T6T9</accession>